<reference evidence="1 3" key="2">
    <citation type="submission" date="2018-11" db="EMBL/GenBank/DDBJ databases">
        <authorList>
            <consortium name="Pathogen Informatics"/>
        </authorList>
    </citation>
    <scope>NUCLEOTIDE SEQUENCE [LARGE SCALE GENOMIC DNA]</scope>
</reference>
<dbReference type="Proteomes" id="UP000274756">
    <property type="component" value="Unassembled WGS sequence"/>
</dbReference>
<evidence type="ECO:0000313" key="3">
    <source>
        <dbReference type="Proteomes" id="UP000274756"/>
    </source>
</evidence>
<name>A0A0N4U7X4_DRAME</name>
<proteinExistence type="predicted"/>
<keyword evidence="3" id="KW-1185">Reference proteome</keyword>
<reference evidence="4" key="1">
    <citation type="submission" date="2017-02" db="UniProtKB">
        <authorList>
            <consortium name="WormBaseParasite"/>
        </authorList>
    </citation>
    <scope>IDENTIFICATION</scope>
</reference>
<sequence length="125" mass="13401">MLFAAYSFLYGYGSGYGMPGYGYNPYMNGLNSFGLGMYNAYGLGYGSLLGRNNLIGGGLLNNGNTNIYGNMRSPYGKTAAAKRFSSGNLLNVQSLQGSNDATALSCMGRPDCLLNRWDIKKKKAS</sequence>
<dbReference type="Proteomes" id="UP000038040">
    <property type="component" value="Unplaced"/>
</dbReference>
<gene>
    <name evidence="1" type="ORF">DME_LOCUS7269</name>
</gene>
<organism evidence="2 4">
    <name type="scientific">Dracunculus medinensis</name>
    <name type="common">Guinea worm</name>
    <dbReference type="NCBI Taxonomy" id="318479"/>
    <lineage>
        <taxon>Eukaryota</taxon>
        <taxon>Metazoa</taxon>
        <taxon>Ecdysozoa</taxon>
        <taxon>Nematoda</taxon>
        <taxon>Chromadorea</taxon>
        <taxon>Rhabditida</taxon>
        <taxon>Spirurina</taxon>
        <taxon>Dracunculoidea</taxon>
        <taxon>Dracunculidae</taxon>
        <taxon>Dracunculus</taxon>
    </lineage>
</organism>
<evidence type="ECO:0000313" key="1">
    <source>
        <dbReference type="EMBL" id="VDN57296.1"/>
    </source>
</evidence>
<dbReference type="AlphaFoldDB" id="A0A0N4U7X4"/>
<evidence type="ECO:0000313" key="2">
    <source>
        <dbReference type="Proteomes" id="UP000038040"/>
    </source>
</evidence>
<protein>
    <submittedName>
        <fullName evidence="1 4">Uncharacterized protein</fullName>
    </submittedName>
</protein>
<accession>A0A0N4U7X4</accession>
<dbReference type="EMBL" id="UYYG01001159">
    <property type="protein sequence ID" value="VDN57296.1"/>
    <property type="molecule type" value="Genomic_DNA"/>
</dbReference>
<dbReference type="WBParaSite" id="DME_0000311001-mRNA-1">
    <property type="protein sequence ID" value="DME_0000311001-mRNA-1"/>
    <property type="gene ID" value="DME_0000311001"/>
</dbReference>
<evidence type="ECO:0000313" key="4">
    <source>
        <dbReference type="WBParaSite" id="DME_0000311001-mRNA-1"/>
    </source>
</evidence>